<proteinExistence type="predicted"/>
<reference evidence="2 3" key="1">
    <citation type="submission" date="2016-10" db="EMBL/GenBank/DDBJ databases">
        <authorList>
            <person name="de Groot N.N."/>
        </authorList>
    </citation>
    <scope>NUCLEOTIDE SEQUENCE [LARGE SCALE GENOMIC DNA]</scope>
    <source>
        <strain evidence="2 3">NLAE-zl-G339</strain>
    </source>
</reference>
<keyword evidence="2" id="KW-0808">Transferase</keyword>
<dbReference type="Pfam" id="PF04230">
    <property type="entry name" value="PS_pyruv_trans"/>
    <property type="match status" value="1"/>
</dbReference>
<evidence type="ECO:0000313" key="2">
    <source>
        <dbReference type="EMBL" id="SEB15532.1"/>
    </source>
</evidence>
<protein>
    <submittedName>
        <fullName evidence="2">Polysaccharide pyruvyl transferase</fullName>
    </submittedName>
</protein>
<dbReference type="AlphaFoldDB" id="A0A1H4H3D1"/>
<evidence type="ECO:0000259" key="1">
    <source>
        <dbReference type="Pfam" id="PF04230"/>
    </source>
</evidence>
<accession>A0A1H4H3D1</accession>
<organism evidence="2 3">
    <name type="scientific">Bacteroides xylanisolvens</name>
    <dbReference type="NCBI Taxonomy" id="371601"/>
    <lineage>
        <taxon>Bacteria</taxon>
        <taxon>Pseudomonadati</taxon>
        <taxon>Bacteroidota</taxon>
        <taxon>Bacteroidia</taxon>
        <taxon>Bacteroidales</taxon>
        <taxon>Bacteroidaceae</taxon>
        <taxon>Bacteroides</taxon>
    </lineage>
</organism>
<gene>
    <name evidence="2" type="ORF">SAMN04487924_1409</name>
</gene>
<dbReference type="EMBL" id="FNRP01000040">
    <property type="protein sequence ID" value="SEB15532.1"/>
    <property type="molecule type" value="Genomic_DNA"/>
</dbReference>
<sequence>MKKALIVTIFKVPNFGSVLQAYATQSIIEHLGYDCHVLNYDHNKSEWAKKYGVKRVSIKYKIGRLLGLKASHRKANLLDSFINKHFHLTRQYNCLSEIEQGEGDNYDVYIAGSDQIWNTKYTHCDPAFLLDFANAMKRRISIASSFACKNLDEKYVDHFQKQLSQFYAVSVREALGMDILINIGIEKAHLVLDPTLLLDARQWNVLRKKKDKPEKYILLYMWCYAFEPRPYIYEVLKYYKEQLQCKIIALEGFDKHDVYMKALDIEDATESSIPYFLDYFADASLVVTSSFHGTAFAVNYGVPLLSIVPNSSDDRQSSLLGQLGLDQCRLIVNERIDTAIPFYDKNAEQKKLQSLRDDSLNWIENVLK</sequence>
<dbReference type="RefSeq" id="WP_074708653.1">
    <property type="nucleotide sequence ID" value="NZ_FNRP01000040.1"/>
</dbReference>
<dbReference type="InterPro" id="IPR007345">
    <property type="entry name" value="Polysacch_pyruvyl_Trfase"/>
</dbReference>
<dbReference type="Proteomes" id="UP000183040">
    <property type="component" value="Unassembled WGS sequence"/>
</dbReference>
<evidence type="ECO:0000313" key="3">
    <source>
        <dbReference type="Proteomes" id="UP000183040"/>
    </source>
</evidence>
<name>A0A1H4H3D1_9BACE</name>
<dbReference type="GO" id="GO:0016740">
    <property type="term" value="F:transferase activity"/>
    <property type="evidence" value="ECO:0007669"/>
    <property type="project" value="UniProtKB-KW"/>
</dbReference>
<feature type="domain" description="Polysaccharide pyruvyl transferase" evidence="1">
    <location>
        <begin position="14"/>
        <end position="308"/>
    </location>
</feature>